<feature type="coiled-coil region" evidence="1">
    <location>
        <begin position="81"/>
        <end position="108"/>
    </location>
</feature>
<sequence>MEDLETEHQTCVCDQCMTRLLIKGCSKIRKHDNGIKEHYIKCPRCKAEYTSFYTNEDIRQMQHRIRKMFALRRNMKKESAVDLYSKKIEAAQTEIQAAMSQLKKEMETPHP</sequence>
<organismHost>
    <name type="scientific">Bacillus subtilis</name>
    <dbReference type="NCBI Taxonomy" id="1423"/>
</organismHost>
<organism evidence="2">
    <name type="scientific">Bacillus phage phi105</name>
    <name type="common">Bacteriophage phi-105</name>
    <dbReference type="NCBI Taxonomy" id="10717"/>
    <lineage>
        <taxon>Viruses</taxon>
        <taxon>Duplodnaviria</taxon>
        <taxon>Heunggongvirae</taxon>
        <taxon>Uroviricota</taxon>
        <taxon>Caudoviricetes</taxon>
        <taxon>Spizizenvirus</taxon>
        <taxon>Spizizenvirus sv105</taxon>
    </lineage>
</organism>
<evidence type="ECO:0000256" key="1">
    <source>
        <dbReference type="SAM" id="Coils"/>
    </source>
</evidence>
<reference evidence="2" key="2">
    <citation type="submission" date="1994-09" db="EMBL/GenBank/DDBJ databases">
        <title>Characterization of an insertion in the phage phi-105 genome that blocks host cell lysis and provides strong expression of heterologous genes.</title>
        <authorList>
            <person name="Leung Y.C."/>
            <person name="Errington J."/>
        </authorList>
    </citation>
    <scope>NUCLEOTIDE SEQUENCE</scope>
</reference>
<dbReference type="EMBL" id="L35561">
    <property type="protein sequence ID" value="AAB59285.1"/>
    <property type="molecule type" value="Genomic_DNA"/>
</dbReference>
<reference evidence="2" key="1">
    <citation type="journal article" date="1985" name="J. Virol.">
        <title>Nucleotide sequence of the cohesive single-stranded ends of Bacillus subtilis temperate bacteriophage phi 105.</title>
        <authorList>
            <person name="Ellis D.M."/>
            <person name="Dean D.H."/>
        </authorList>
    </citation>
    <scope>NUCLEOTIDE SEQUENCE</scope>
</reference>
<name>Q38457_BPPH1</name>
<proteinExistence type="predicted"/>
<accession>Q38457</accession>
<keyword evidence="1" id="KW-0175">Coiled coil</keyword>
<protein>
    <submittedName>
        <fullName evidence="2">Transglycosylase</fullName>
    </submittedName>
</protein>
<evidence type="ECO:0000313" key="2">
    <source>
        <dbReference type="EMBL" id="AAB59285.1"/>
    </source>
</evidence>